<dbReference type="EMBL" id="CP069027">
    <property type="protein sequence ID" value="QRC94794.1"/>
    <property type="molecule type" value="Genomic_DNA"/>
</dbReference>
<keyword evidence="3" id="KW-1185">Reference proteome</keyword>
<proteinExistence type="predicted"/>
<dbReference type="Proteomes" id="UP000663193">
    <property type="component" value="Chromosome 5"/>
</dbReference>
<organism evidence="2 3">
    <name type="scientific">Phaeosphaeria nodorum (strain SN15 / ATCC MYA-4574 / FGSC 10173)</name>
    <name type="common">Glume blotch fungus</name>
    <name type="synonym">Parastagonospora nodorum</name>
    <dbReference type="NCBI Taxonomy" id="321614"/>
    <lineage>
        <taxon>Eukaryota</taxon>
        <taxon>Fungi</taxon>
        <taxon>Dikarya</taxon>
        <taxon>Ascomycota</taxon>
        <taxon>Pezizomycotina</taxon>
        <taxon>Dothideomycetes</taxon>
        <taxon>Pleosporomycetidae</taxon>
        <taxon>Pleosporales</taxon>
        <taxon>Pleosporineae</taxon>
        <taxon>Phaeosphaeriaceae</taxon>
        <taxon>Parastagonospora</taxon>
    </lineage>
</organism>
<gene>
    <name evidence="2" type="ORF">JI435_431290</name>
</gene>
<feature type="region of interest" description="Disordered" evidence="1">
    <location>
        <begin position="1"/>
        <end position="36"/>
    </location>
</feature>
<feature type="compositionally biased region" description="Basic and acidic residues" evidence="1">
    <location>
        <begin position="14"/>
        <end position="36"/>
    </location>
</feature>
<dbReference type="OrthoDB" id="10687490at2759"/>
<evidence type="ECO:0000313" key="2">
    <source>
        <dbReference type="EMBL" id="QRC94794.1"/>
    </source>
</evidence>
<evidence type="ECO:0000256" key="1">
    <source>
        <dbReference type="SAM" id="MobiDB-lite"/>
    </source>
</evidence>
<protein>
    <submittedName>
        <fullName evidence="2">Uncharacterized protein</fullName>
    </submittedName>
</protein>
<feature type="region of interest" description="Disordered" evidence="1">
    <location>
        <begin position="75"/>
        <end position="99"/>
    </location>
</feature>
<sequence>MSMGVDRPALPAWTERESREEQAVSRAEGTDRARKLADWADPVVGAADKGYGWGQAVDRDRPPWGLYRTASYARKRAHDSTASHLTPEPTPARRHQGTADQMACQFAPLEHDKRGAETAGGFAIFVAAHHPSRLSKDELTTTGVERPDLAGAYFSTQCAAT</sequence>
<accession>A0A7U2EXE7</accession>
<reference evidence="3" key="1">
    <citation type="journal article" date="2021" name="BMC Genomics">
        <title>Chromosome-level genome assembly and manually-curated proteome of model necrotroph Parastagonospora nodorum Sn15 reveals a genome-wide trove of candidate effector homologs, and redundancy of virulence-related functions within an accessory chromosome.</title>
        <authorList>
            <person name="Bertazzoni S."/>
            <person name="Jones D.A.B."/>
            <person name="Phan H.T."/>
            <person name="Tan K.-C."/>
            <person name="Hane J.K."/>
        </authorList>
    </citation>
    <scope>NUCLEOTIDE SEQUENCE [LARGE SCALE GENOMIC DNA]</scope>
    <source>
        <strain evidence="3">SN15 / ATCC MYA-4574 / FGSC 10173)</strain>
    </source>
</reference>
<dbReference type="AlphaFoldDB" id="A0A7U2EXE7"/>
<evidence type="ECO:0000313" key="3">
    <source>
        <dbReference type="Proteomes" id="UP000663193"/>
    </source>
</evidence>
<name>A0A7U2EXE7_PHANO</name>
<dbReference type="VEuPathDB" id="FungiDB:JI435_431290"/>